<dbReference type="PANTHER" id="PTHR46268:SF6">
    <property type="entry name" value="UNIVERSAL STRESS PROTEIN UP12"/>
    <property type="match status" value="1"/>
</dbReference>
<reference evidence="5" key="1">
    <citation type="submission" date="2023-07" db="EMBL/GenBank/DDBJ databases">
        <title>Christiangramia sp. SM2212., a novel bacterium of the family Flavobacteriaceae isolated from the sea sediment.</title>
        <authorList>
            <person name="Wang J."/>
            <person name="Zhang X."/>
        </authorList>
    </citation>
    <scope>NUCLEOTIDE SEQUENCE [LARGE SCALE GENOMIC DNA]</scope>
    <source>
        <strain evidence="5">SM2212</strain>
    </source>
</reference>
<dbReference type="PIRSF" id="PIRSF006276">
    <property type="entry name" value="UspA"/>
    <property type="match status" value="1"/>
</dbReference>
<dbReference type="CDD" id="cd00293">
    <property type="entry name" value="USP-like"/>
    <property type="match status" value="1"/>
</dbReference>
<evidence type="ECO:0000259" key="3">
    <source>
        <dbReference type="Pfam" id="PF00582"/>
    </source>
</evidence>
<evidence type="ECO:0000256" key="1">
    <source>
        <dbReference type="ARBA" id="ARBA00008791"/>
    </source>
</evidence>
<dbReference type="Pfam" id="PF00582">
    <property type="entry name" value="Usp"/>
    <property type="match status" value="1"/>
</dbReference>
<dbReference type="InterPro" id="IPR006015">
    <property type="entry name" value="Universal_stress_UspA"/>
</dbReference>
<evidence type="ECO:0000256" key="2">
    <source>
        <dbReference type="PIRNR" id="PIRNR006276"/>
    </source>
</evidence>
<keyword evidence="2" id="KW-0963">Cytoplasm</keyword>
<name>A0ABU1EPC1_9FLAO</name>
<proteinExistence type="inferred from homology"/>
<keyword evidence="5" id="KW-1185">Reference proteome</keyword>
<comment type="caution">
    <text evidence="4">The sequence shown here is derived from an EMBL/GenBank/DDBJ whole genome shotgun (WGS) entry which is preliminary data.</text>
</comment>
<dbReference type="InterPro" id="IPR006016">
    <property type="entry name" value="UspA"/>
</dbReference>
<comment type="similarity">
    <text evidence="1 2">Belongs to the universal stress protein A family.</text>
</comment>
<dbReference type="InterPro" id="IPR014729">
    <property type="entry name" value="Rossmann-like_a/b/a_fold"/>
</dbReference>
<dbReference type="Proteomes" id="UP001257234">
    <property type="component" value="Unassembled WGS sequence"/>
</dbReference>
<protein>
    <recommendedName>
        <fullName evidence="2">Universal stress protein</fullName>
    </recommendedName>
</protein>
<comment type="subcellular location">
    <subcellularLocation>
        <location evidence="2">Cytoplasm</location>
    </subcellularLocation>
</comment>
<evidence type="ECO:0000313" key="5">
    <source>
        <dbReference type="Proteomes" id="UP001257234"/>
    </source>
</evidence>
<gene>
    <name evidence="4" type="ORF">RE431_06250</name>
</gene>
<organism evidence="4 5">
    <name type="scientific">Christiangramia sediminicola</name>
    <dbReference type="NCBI Taxonomy" id="3073267"/>
    <lineage>
        <taxon>Bacteria</taxon>
        <taxon>Pseudomonadati</taxon>
        <taxon>Bacteroidota</taxon>
        <taxon>Flavobacteriia</taxon>
        <taxon>Flavobacteriales</taxon>
        <taxon>Flavobacteriaceae</taxon>
        <taxon>Christiangramia</taxon>
    </lineage>
</organism>
<dbReference type="SUPFAM" id="SSF52402">
    <property type="entry name" value="Adenine nucleotide alpha hydrolases-like"/>
    <property type="match status" value="1"/>
</dbReference>
<dbReference type="RefSeq" id="WP_309561109.1">
    <property type="nucleotide sequence ID" value="NZ_JAVJIU010000002.1"/>
</dbReference>
<sequence length="157" mass="17264">MKKVLIGLDYNPNSEIVVRSGYELAKKLGADVCLIHVLADVSYYGVNYPSFMGYEGYNELAVDLNVIAELREVAKNFVETAADHLNDPSVTTHMADGPTSTAILQYAEDWGADMIVLGTHSHSVLEKVLMGTTASHILEKTKVPVYLVPIKPEKLQK</sequence>
<dbReference type="PRINTS" id="PR01438">
    <property type="entry name" value="UNVRSLSTRESS"/>
</dbReference>
<feature type="domain" description="UspA" evidence="3">
    <location>
        <begin position="1"/>
        <end position="149"/>
    </location>
</feature>
<evidence type="ECO:0000313" key="4">
    <source>
        <dbReference type="EMBL" id="MDR5590232.1"/>
    </source>
</evidence>
<accession>A0ABU1EPC1</accession>
<dbReference type="PANTHER" id="PTHR46268">
    <property type="entry name" value="STRESS RESPONSE PROTEIN NHAX"/>
    <property type="match status" value="1"/>
</dbReference>
<dbReference type="Gene3D" id="3.40.50.620">
    <property type="entry name" value="HUPs"/>
    <property type="match status" value="1"/>
</dbReference>
<dbReference type="EMBL" id="JAVJIU010000002">
    <property type="protein sequence ID" value="MDR5590232.1"/>
    <property type="molecule type" value="Genomic_DNA"/>
</dbReference>